<feature type="transmembrane region" description="Helical" evidence="6">
    <location>
        <begin position="203"/>
        <end position="222"/>
    </location>
</feature>
<gene>
    <name evidence="8" type="ORF">K452DRAFT_279095</name>
</gene>
<dbReference type="InterPro" id="IPR052337">
    <property type="entry name" value="SAT4-like"/>
</dbReference>
<feature type="transmembrane region" description="Helical" evidence="6">
    <location>
        <begin position="118"/>
        <end position="142"/>
    </location>
</feature>
<dbReference type="AlphaFoldDB" id="A0A6A6B254"/>
<name>A0A6A6B254_9PEZI</name>
<dbReference type="PANTHER" id="PTHR33048">
    <property type="entry name" value="PTH11-LIKE INTEGRAL MEMBRANE PROTEIN (AFU_ORTHOLOGUE AFUA_5G11245)"/>
    <property type="match status" value="1"/>
</dbReference>
<feature type="transmembrane region" description="Helical" evidence="6">
    <location>
        <begin position="33"/>
        <end position="54"/>
    </location>
</feature>
<dbReference type="GeneID" id="54296893"/>
<evidence type="ECO:0000256" key="1">
    <source>
        <dbReference type="ARBA" id="ARBA00004141"/>
    </source>
</evidence>
<accession>A0A6A6B254</accession>
<dbReference type="GO" id="GO:0016020">
    <property type="term" value="C:membrane"/>
    <property type="evidence" value="ECO:0007669"/>
    <property type="project" value="UniProtKB-SubCell"/>
</dbReference>
<protein>
    <recommendedName>
        <fullName evidence="7">Rhodopsin domain-containing protein</fullName>
    </recommendedName>
</protein>
<feature type="transmembrane region" description="Helical" evidence="6">
    <location>
        <begin position="154"/>
        <end position="177"/>
    </location>
</feature>
<dbReference type="OrthoDB" id="444631at2759"/>
<feature type="domain" description="Rhodopsin" evidence="7">
    <location>
        <begin position="50"/>
        <end position="291"/>
    </location>
</feature>
<proteinExistence type="inferred from homology"/>
<evidence type="ECO:0000259" key="7">
    <source>
        <dbReference type="Pfam" id="PF20684"/>
    </source>
</evidence>
<reference evidence="8" key="1">
    <citation type="journal article" date="2020" name="Stud. Mycol.">
        <title>101 Dothideomycetes genomes: a test case for predicting lifestyles and emergence of pathogens.</title>
        <authorList>
            <person name="Haridas S."/>
            <person name="Albert R."/>
            <person name="Binder M."/>
            <person name="Bloem J."/>
            <person name="Labutti K."/>
            <person name="Salamov A."/>
            <person name="Andreopoulos B."/>
            <person name="Baker S."/>
            <person name="Barry K."/>
            <person name="Bills G."/>
            <person name="Bluhm B."/>
            <person name="Cannon C."/>
            <person name="Castanera R."/>
            <person name="Culley D."/>
            <person name="Daum C."/>
            <person name="Ezra D."/>
            <person name="Gonzalez J."/>
            <person name="Henrissat B."/>
            <person name="Kuo A."/>
            <person name="Liang C."/>
            <person name="Lipzen A."/>
            <person name="Lutzoni F."/>
            <person name="Magnuson J."/>
            <person name="Mondo S."/>
            <person name="Nolan M."/>
            <person name="Ohm R."/>
            <person name="Pangilinan J."/>
            <person name="Park H.-J."/>
            <person name="Ramirez L."/>
            <person name="Alfaro M."/>
            <person name="Sun H."/>
            <person name="Tritt A."/>
            <person name="Yoshinaga Y."/>
            <person name="Zwiers L.-H."/>
            <person name="Turgeon B."/>
            <person name="Goodwin S."/>
            <person name="Spatafora J."/>
            <person name="Crous P."/>
            <person name="Grigoriev I."/>
        </authorList>
    </citation>
    <scope>NUCLEOTIDE SEQUENCE</scope>
    <source>
        <strain evidence="8">CBS 121167</strain>
    </source>
</reference>
<feature type="transmembrane region" description="Helical" evidence="6">
    <location>
        <begin position="66"/>
        <end position="86"/>
    </location>
</feature>
<dbReference type="Pfam" id="PF20684">
    <property type="entry name" value="Fung_rhodopsin"/>
    <property type="match status" value="1"/>
</dbReference>
<dbReference type="RefSeq" id="XP_033392815.1">
    <property type="nucleotide sequence ID" value="XM_033539397.1"/>
</dbReference>
<evidence type="ECO:0000313" key="8">
    <source>
        <dbReference type="EMBL" id="KAF2137097.1"/>
    </source>
</evidence>
<evidence type="ECO:0000256" key="2">
    <source>
        <dbReference type="ARBA" id="ARBA00022692"/>
    </source>
</evidence>
<organism evidence="8 9">
    <name type="scientific">Aplosporella prunicola CBS 121167</name>
    <dbReference type="NCBI Taxonomy" id="1176127"/>
    <lineage>
        <taxon>Eukaryota</taxon>
        <taxon>Fungi</taxon>
        <taxon>Dikarya</taxon>
        <taxon>Ascomycota</taxon>
        <taxon>Pezizomycotina</taxon>
        <taxon>Dothideomycetes</taxon>
        <taxon>Dothideomycetes incertae sedis</taxon>
        <taxon>Botryosphaeriales</taxon>
        <taxon>Aplosporellaceae</taxon>
        <taxon>Aplosporella</taxon>
    </lineage>
</organism>
<keyword evidence="4 6" id="KW-0472">Membrane</keyword>
<comment type="subcellular location">
    <subcellularLocation>
        <location evidence="1">Membrane</location>
        <topology evidence="1">Multi-pass membrane protein</topology>
    </subcellularLocation>
</comment>
<dbReference type="InterPro" id="IPR049326">
    <property type="entry name" value="Rhodopsin_dom_fungi"/>
</dbReference>
<dbReference type="EMBL" id="ML995507">
    <property type="protein sequence ID" value="KAF2137097.1"/>
    <property type="molecule type" value="Genomic_DNA"/>
</dbReference>
<evidence type="ECO:0000256" key="3">
    <source>
        <dbReference type="ARBA" id="ARBA00022989"/>
    </source>
</evidence>
<evidence type="ECO:0000256" key="5">
    <source>
        <dbReference type="ARBA" id="ARBA00038359"/>
    </source>
</evidence>
<keyword evidence="9" id="KW-1185">Reference proteome</keyword>
<feature type="transmembrane region" description="Helical" evidence="6">
    <location>
        <begin position="276"/>
        <end position="295"/>
    </location>
</feature>
<evidence type="ECO:0000313" key="9">
    <source>
        <dbReference type="Proteomes" id="UP000799438"/>
    </source>
</evidence>
<keyword evidence="2 6" id="KW-0812">Transmembrane</keyword>
<dbReference type="Proteomes" id="UP000799438">
    <property type="component" value="Unassembled WGS sequence"/>
</dbReference>
<sequence length="323" mass="36398">MATQPFTPTQSYLTGAAREEAILHQRPIREIDMIATSWTLYGVTTIVALIRFFVRVKSTQKLWLDDYLVMAAVLCSTASTALLYHWRGSLYLSKALLTMPDKVAVEPKDLPMLESQTLILDLVNAFIWTTIFSMKLSFLYLFRNLVKNNSLLLIRYFWFVVIFTVLSWGFSASEIFIHCHSFGKDSYKCNESNPTMSSALDSLATALDVATDLMVISIPIFVLRRAKTNITYKLAAGAFLCLSVVTIVVATIRLLSTNILEYGGLDPTWGFFWAEIEAYVSILATSATVFRFSSLRRAQLMEEQKHDSLQETSEAPSPVTCKN</sequence>
<comment type="similarity">
    <text evidence="5">Belongs to the SAT4 family.</text>
</comment>
<dbReference type="PANTHER" id="PTHR33048:SF47">
    <property type="entry name" value="INTEGRAL MEMBRANE PROTEIN-RELATED"/>
    <property type="match status" value="1"/>
</dbReference>
<evidence type="ECO:0000256" key="4">
    <source>
        <dbReference type="ARBA" id="ARBA00023136"/>
    </source>
</evidence>
<keyword evidence="3 6" id="KW-1133">Transmembrane helix</keyword>
<feature type="transmembrane region" description="Helical" evidence="6">
    <location>
        <begin position="234"/>
        <end position="256"/>
    </location>
</feature>
<evidence type="ECO:0000256" key="6">
    <source>
        <dbReference type="SAM" id="Phobius"/>
    </source>
</evidence>